<protein>
    <recommendedName>
        <fullName evidence="4">DUF2802 domain-containing protein</fullName>
    </recommendedName>
</protein>
<keyword evidence="1" id="KW-0472">Membrane</keyword>
<keyword evidence="1" id="KW-0812">Transmembrane</keyword>
<dbReference type="RefSeq" id="WP_011526607.1">
    <property type="nucleotide sequence ID" value="NC_008011.1"/>
</dbReference>
<keyword evidence="1" id="KW-1133">Transmembrane helix</keyword>
<evidence type="ECO:0000313" key="3">
    <source>
        <dbReference type="Proteomes" id="UP000002430"/>
    </source>
</evidence>
<accession>Q1MQZ9</accession>
<evidence type="ECO:0000313" key="2">
    <source>
        <dbReference type="EMBL" id="CAJ54577.1"/>
    </source>
</evidence>
<dbReference type="HOGENOM" id="CLU_1851968_0_0_7"/>
<proteinExistence type="predicted"/>
<dbReference type="EMBL" id="AM180252">
    <property type="protein sequence ID" value="CAJ54577.1"/>
    <property type="molecule type" value="Genomic_DNA"/>
</dbReference>
<dbReference type="Proteomes" id="UP000002430">
    <property type="component" value="Chromosome"/>
</dbReference>
<dbReference type="AlphaFoldDB" id="Q1MQZ9"/>
<organism evidence="2 3">
    <name type="scientific">Lawsonia intracellularis (strain PHE/MN1-00)</name>
    <dbReference type="NCBI Taxonomy" id="363253"/>
    <lineage>
        <taxon>Bacteria</taxon>
        <taxon>Pseudomonadati</taxon>
        <taxon>Thermodesulfobacteriota</taxon>
        <taxon>Desulfovibrionia</taxon>
        <taxon>Desulfovibrionales</taxon>
        <taxon>Desulfovibrionaceae</taxon>
        <taxon>Lawsonia</taxon>
    </lineage>
</organism>
<reference evidence="2 3" key="1">
    <citation type="submission" date="2005-11" db="EMBL/GenBank/DDBJ databases">
        <title>The complete genome sequence of Lawsonia intracellularis: the causative agent of proliferative enteropathy.</title>
        <authorList>
            <person name="Kaur K."/>
            <person name="Zhang Q."/>
            <person name="Beckler D."/>
            <person name="Munir S."/>
            <person name="Li L."/>
            <person name="Kinsley K."/>
            <person name="Herron L."/>
            <person name="Peterson A."/>
            <person name="May B."/>
            <person name="Singh S."/>
            <person name="Gebhart C."/>
            <person name="Kapur V."/>
        </authorList>
    </citation>
    <scope>NUCLEOTIDE SEQUENCE [LARGE SCALE GENOMIC DNA]</scope>
    <source>
        <strain evidence="2 3">PHE/MN1-00</strain>
    </source>
</reference>
<keyword evidence="3" id="KW-1185">Reference proteome</keyword>
<dbReference type="OrthoDB" id="5471239at2"/>
<dbReference type="KEGG" id="lip:LI0523"/>
<evidence type="ECO:0000256" key="1">
    <source>
        <dbReference type="SAM" id="Phobius"/>
    </source>
</evidence>
<dbReference type="STRING" id="363253.LI0523"/>
<sequence>MIFPLWIIGVITIAETILVVMVFLFFLRLRRSEAILAQLQSNQEHVLESIYRNAALEQELVDSFSQRQEQLIILNKGLEERIRVLQKLIDQATSISRSPQFLREVILAGKKKGQTPAQIARSTGLAVDEVELILSRMSN</sequence>
<feature type="transmembrane region" description="Helical" evidence="1">
    <location>
        <begin position="6"/>
        <end position="27"/>
    </location>
</feature>
<gene>
    <name evidence="2" type="ordered locus">LI0523</name>
</gene>
<dbReference type="eggNOG" id="ENOG5033Z6Q">
    <property type="taxonomic scope" value="Bacteria"/>
</dbReference>
<name>Q1MQZ9_LAWIP</name>
<evidence type="ECO:0008006" key="4">
    <source>
        <dbReference type="Google" id="ProtNLM"/>
    </source>
</evidence>